<evidence type="ECO:0000313" key="2">
    <source>
        <dbReference type="EMBL" id="KAJ6996120.1"/>
    </source>
</evidence>
<dbReference type="Proteomes" id="UP001164929">
    <property type="component" value="Chromosome 5"/>
</dbReference>
<organism evidence="2 3">
    <name type="scientific">Populus alba x Populus x berolinensis</name>
    <dbReference type="NCBI Taxonomy" id="444605"/>
    <lineage>
        <taxon>Eukaryota</taxon>
        <taxon>Viridiplantae</taxon>
        <taxon>Streptophyta</taxon>
        <taxon>Embryophyta</taxon>
        <taxon>Tracheophyta</taxon>
        <taxon>Spermatophyta</taxon>
        <taxon>Magnoliopsida</taxon>
        <taxon>eudicotyledons</taxon>
        <taxon>Gunneridae</taxon>
        <taxon>Pentapetalae</taxon>
        <taxon>rosids</taxon>
        <taxon>fabids</taxon>
        <taxon>Malpighiales</taxon>
        <taxon>Salicaceae</taxon>
        <taxon>Saliceae</taxon>
        <taxon>Populus</taxon>
    </lineage>
</organism>
<name>A0AAD6W1W0_9ROSI</name>
<evidence type="ECO:0000256" key="1">
    <source>
        <dbReference type="SAM" id="SignalP"/>
    </source>
</evidence>
<keyword evidence="3" id="KW-1185">Reference proteome</keyword>
<protein>
    <submittedName>
        <fullName evidence="2">Uncharacterized protein</fullName>
    </submittedName>
</protein>
<proteinExistence type="predicted"/>
<feature type="signal peptide" evidence="1">
    <location>
        <begin position="1"/>
        <end position="34"/>
    </location>
</feature>
<gene>
    <name evidence="2" type="ORF">NC653_012877</name>
</gene>
<accession>A0AAD6W1W0</accession>
<feature type="chain" id="PRO_5042034438" evidence="1">
    <location>
        <begin position="35"/>
        <end position="68"/>
    </location>
</feature>
<dbReference type="EMBL" id="JAQIZT010000005">
    <property type="protein sequence ID" value="KAJ6996120.1"/>
    <property type="molecule type" value="Genomic_DNA"/>
</dbReference>
<dbReference type="AlphaFoldDB" id="A0AAD6W1W0"/>
<sequence>MSFCMDQSSTPHQPFHSALISLVLLCVFGSLSAGHQPFPIAFFIAPSSHYFNSVKTTQDGIFMEVFRG</sequence>
<comment type="caution">
    <text evidence="2">The sequence shown here is derived from an EMBL/GenBank/DDBJ whole genome shotgun (WGS) entry which is preliminary data.</text>
</comment>
<evidence type="ECO:0000313" key="3">
    <source>
        <dbReference type="Proteomes" id="UP001164929"/>
    </source>
</evidence>
<keyword evidence="1" id="KW-0732">Signal</keyword>
<reference evidence="2" key="1">
    <citation type="journal article" date="2023" name="Mol. Ecol. Resour.">
        <title>Chromosome-level genome assembly of a triploid poplar Populus alba 'Berolinensis'.</title>
        <authorList>
            <person name="Chen S."/>
            <person name="Yu Y."/>
            <person name="Wang X."/>
            <person name="Wang S."/>
            <person name="Zhang T."/>
            <person name="Zhou Y."/>
            <person name="He R."/>
            <person name="Meng N."/>
            <person name="Wang Y."/>
            <person name="Liu W."/>
            <person name="Liu Z."/>
            <person name="Liu J."/>
            <person name="Guo Q."/>
            <person name="Huang H."/>
            <person name="Sederoff R.R."/>
            <person name="Wang G."/>
            <person name="Qu G."/>
            <person name="Chen S."/>
        </authorList>
    </citation>
    <scope>NUCLEOTIDE SEQUENCE</scope>
    <source>
        <strain evidence="2">SC-2020</strain>
    </source>
</reference>